<protein>
    <submittedName>
        <fullName evidence="1">Uncharacterized protein</fullName>
    </submittedName>
</protein>
<evidence type="ECO:0000313" key="2">
    <source>
        <dbReference type="Proteomes" id="UP001234787"/>
    </source>
</evidence>
<dbReference type="AlphaFoldDB" id="A0AAD3NP01"/>
<dbReference type="EMBL" id="BSEH01000087">
    <property type="protein sequence ID" value="GLJ57124.1"/>
    <property type="molecule type" value="Genomic_DNA"/>
</dbReference>
<keyword evidence="2" id="KW-1185">Reference proteome</keyword>
<evidence type="ECO:0000313" key="1">
    <source>
        <dbReference type="EMBL" id="GLJ57124.1"/>
    </source>
</evidence>
<comment type="caution">
    <text evidence="1">The sequence shown here is derived from an EMBL/GenBank/DDBJ whole genome shotgun (WGS) entry which is preliminary data.</text>
</comment>
<proteinExistence type="predicted"/>
<gene>
    <name evidence="1" type="ORF">SUGI_1300870</name>
</gene>
<accession>A0AAD3NP01</accession>
<name>A0AAD3NP01_CRYJA</name>
<sequence length="22" mass="2284">MAMVSDLALVLVAGLAISLHMQ</sequence>
<dbReference type="Proteomes" id="UP001234787">
    <property type="component" value="Unassembled WGS sequence"/>
</dbReference>
<feature type="non-terminal residue" evidence="1">
    <location>
        <position position="22"/>
    </location>
</feature>
<reference evidence="1" key="1">
    <citation type="submission" date="2022-12" db="EMBL/GenBank/DDBJ databases">
        <title>Chromosome-Level Genome Assembly of Japanese Cedar (Cryptomeriajaponica D. Don).</title>
        <authorList>
            <person name="Fujino T."/>
            <person name="Yamaguchi K."/>
            <person name="Yokoyama T."/>
            <person name="Hamanaka T."/>
            <person name="Harazono Y."/>
            <person name="Kamada H."/>
            <person name="Kobayashi W."/>
            <person name="Ujino-Ihara T."/>
            <person name="Uchiyama K."/>
            <person name="Matsumoto A."/>
            <person name="Izuno A."/>
            <person name="Tsumura Y."/>
            <person name="Toyoda A."/>
            <person name="Shigenobu S."/>
            <person name="Moriguchi Y."/>
            <person name="Ueno S."/>
            <person name="Kasahara M."/>
        </authorList>
    </citation>
    <scope>NUCLEOTIDE SEQUENCE</scope>
</reference>
<organism evidence="1 2">
    <name type="scientific">Cryptomeria japonica</name>
    <name type="common">Japanese cedar</name>
    <name type="synonym">Cupressus japonica</name>
    <dbReference type="NCBI Taxonomy" id="3369"/>
    <lineage>
        <taxon>Eukaryota</taxon>
        <taxon>Viridiplantae</taxon>
        <taxon>Streptophyta</taxon>
        <taxon>Embryophyta</taxon>
        <taxon>Tracheophyta</taxon>
        <taxon>Spermatophyta</taxon>
        <taxon>Pinopsida</taxon>
        <taxon>Pinidae</taxon>
        <taxon>Conifers II</taxon>
        <taxon>Cupressales</taxon>
        <taxon>Cupressaceae</taxon>
        <taxon>Cryptomeria</taxon>
    </lineage>
</organism>